<dbReference type="AlphaFoldDB" id="A0A8J3ZWI1"/>
<name>A0A8J3ZWI1_9ACTN</name>
<protein>
    <submittedName>
        <fullName evidence="3">Fucose isomerase</fullName>
    </submittedName>
</protein>
<dbReference type="GO" id="GO:0016861">
    <property type="term" value="F:intramolecular oxidoreductase activity, interconverting aldoses and ketoses"/>
    <property type="evidence" value="ECO:0007669"/>
    <property type="project" value="InterPro"/>
</dbReference>
<keyword evidence="1 3" id="KW-0413">Isomerase</keyword>
<dbReference type="PANTHER" id="PTHR36120:SF2">
    <property type="entry name" value="FUCOSE ISOMERASE"/>
    <property type="match status" value="1"/>
</dbReference>
<gene>
    <name evidence="3" type="ORF">Voc01_065760</name>
</gene>
<dbReference type="PANTHER" id="PTHR36120">
    <property type="entry name" value="FUCOSE ISOMERASE"/>
    <property type="match status" value="1"/>
</dbReference>
<dbReference type="InterPro" id="IPR009015">
    <property type="entry name" value="Fucose_isomerase_N/cen_sf"/>
</dbReference>
<organism evidence="3 4">
    <name type="scientific">Virgisporangium ochraceum</name>
    <dbReference type="NCBI Taxonomy" id="65505"/>
    <lineage>
        <taxon>Bacteria</taxon>
        <taxon>Bacillati</taxon>
        <taxon>Actinomycetota</taxon>
        <taxon>Actinomycetes</taxon>
        <taxon>Micromonosporales</taxon>
        <taxon>Micromonosporaceae</taxon>
        <taxon>Virgisporangium</taxon>
    </lineage>
</organism>
<dbReference type="GO" id="GO:0005996">
    <property type="term" value="P:monosaccharide metabolic process"/>
    <property type="evidence" value="ECO:0007669"/>
    <property type="project" value="InterPro"/>
</dbReference>
<accession>A0A8J3ZWI1</accession>
<evidence type="ECO:0000256" key="1">
    <source>
        <dbReference type="ARBA" id="ARBA00023235"/>
    </source>
</evidence>
<proteinExistence type="predicted"/>
<sequence>MSGFAYLPVASALHDGASVERLLDGLSTALTAAGGRRTDTPAADAPLAIVVLTGGTERFVLDAVAARRQTEPVVVAAHPWHNSLAAALEAVARLHQDGRPARVIYLDGTAHAETALAEAAHDVAVARRLRRLRIGLVGSPSDWLVASAPTPEVVRDAWGPRVVPVDIAEAVASYRSDAPGTAAALAASVAGGAAAVGESGAVVTAAARVHPALADLVRVHRLDAVTVRCFDLLGELRTSGCLALAELNDTGITAGCEGDLPSTIAMVWTRLLLDEVPWMANPAQVNTADHELVLAHCTVARSLTTGYRIRSHFESGLGAAIDGTLHTGPVTLVRIGGRRLDRCWLAEGESVRRPVREGLCRTQLTVRLPATAIDDLLTAPLGNHVVVVRGHHRTRLEAWLRTMRPSPVPAQEVGHD</sequence>
<dbReference type="Proteomes" id="UP000635606">
    <property type="component" value="Unassembled WGS sequence"/>
</dbReference>
<reference evidence="3" key="1">
    <citation type="submission" date="2021-01" db="EMBL/GenBank/DDBJ databases">
        <title>Whole genome shotgun sequence of Virgisporangium ochraceum NBRC 16418.</title>
        <authorList>
            <person name="Komaki H."/>
            <person name="Tamura T."/>
        </authorList>
    </citation>
    <scope>NUCLEOTIDE SEQUENCE</scope>
    <source>
        <strain evidence="3">NBRC 16418</strain>
    </source>
</reference>
<dbReference type="RefSeq" id="WP_203931503.1">
    <property type="nucleotide sequence ID" value="NZ_BOPH01000088.1"/>
</dbReference>
<keyword evidence="2" id="KW-0119">Carbohydrate metabolism</keyword>
<comment type="caution">
    <text evidence="3">The sequence shown here is derived from an EMBL/GenBank/DDBJ whole genome shotgun (WGS) entry which is preliminary data.</text>
</comment>
<evidence type="ECO:0000313" key="4">
    <source>
        <dbReference type="Proteomes" id="UP000635606"/>
    </source>
</evidence>
<evidence type="ECO:0000313" key="3">
    <source>
        <dbReference type="EMBL" id="GIJ71659.1"/>
    </source>
</evidence>
<evidence type="ECO:0000256" key="2">
    <source>
        <dbReference type="ARBA" id="ARBA00023277"/>
    </source>
</evidence>
<dbReference type="SUPFAM" id="SSF53743">
    <property type="entry name" value="FucI/AraA N-terminal and middle domains"/>
    <property type="match status" value="1"/>
</dbReference>
<dbReference type="GO" id="GO:0005737">
    <property type="term" value="C:cytoplasm"/>
    <property type="evidence" value="ECO:0007669"/>
    <property type="project" value="InterPro"/>
</dbReference>
<dbReference type="EMBL" id="BOPH01000088">
    <property type="protein sequence ID" value="GIJ71659.1"/>
    <property type="molecule type" value="Genomic_DNA"/>
</dbReference>
<keyword evidence="4" id="KW-1185">Reference proteome</keyword>